<comment type="caution">
    <text evidence="2">The sequence shown here is derived from an EMBL/GenBank/DDBJ whole genome shotgun (WGS) entry which is preliminary data.</text>
</comment>
<dbReference type="EMBL" id="VJMI01014595">
    <property type="protein sequence ID" value="KAF0740322.1"/>
    <property type="molecule type" value="Genomic_DNA"/>
</dbReference>
<dbReference type="VEuPathDB" id="FungiDB:H257_07264"/>
<gene>
    <name evidence="2" type="ORF">AaE_008760</name>
</gene>
<organism evidence="2 3">
    <name type="scientific">Aphanomyces astaci</name>
    <name type="common">Crayfish plague agent</name>
    <dbReference type="NCBI Taxonomy" id="112090"/>
    <lineage>
        <taxon>Eukaryota</taxon>
        <taxon>Sar</taxon>
        <taxon>Stramenopiles</taxon>
        <taxon>Oomycota</taxon>
        <taxon>Saprolegniomycetes</taxon>
        <taxon>Saprolegniales</taxon>
        <taxon>Verrucalvaceae</taxon>
        <taxon>Aphanomyces</taxon>
    </lineage>
</organism>
<accession>A0A6A5AE23</accession>
<reference evidence="2 3" key="1">
    <citation type="submission" date="2019-06" db="EMBL/GenBank/DDBJ databases">
        <title>Genomics analysis of Aphanomyces spp. identifies a new class of oomycete effector associated with host adaptation.</title>
        <authorList>
            <person name="Gaulin E."/>
        </authorList>
    </citation>
    <scope>NUCLEOTIDE SEQUENCE [LARGE SCALE GENOMIC DNA]</scope>
    <source>
        <strain evidence="2 3">E</strain>
    </source>
</reference>
<evidence type="ECO:0000256" key="1">
    <source>
        <dbReference type="SAM" id="MobiDB-lite"/>
    </source>
</evidence>
<evidence type="ECO:0000313" key="3">
    <source>
        <dbReference type="Proteomes" id="UP000469452"/>
    </source>
</evidence>
<proteinExistence type="predicted"/>
<name>A0A6A5AE23_APHAT</name>
<protein>
    <submittedName>
        <fullName evidence="2">Uncharacterized protein</fullName>
    </submittedName>
</protein>
<feature type="region of interest" description="Disordered" evidence="1">
    <location>
        <begin position="125"/>
        <end position="171"/>
    </location>
</feature>
<evidence type="ECO:0000313" key="2">
    <source>
        <dbReference type="EMBL" id="KAF0740322.1"/>
    </source>
</evidence>
<feature type="compositionally biased region" description="Low complexity" evidence="1">
    <location>
        <begin position="134"/>
        <end position="151"/>
    </location>
</feature>
<dbReference type="AlphaFoldDB" id="A0A6A5AE23"/>
<sequence>MRTLTGSVTSLKNQIKLVKEHESHSLAATVQLQRAMHEIADKHKHELECVAKAHAAKVQTVLKESNATLLALTQQRDQQRRHAQQLEAALDKETRRRIDADAAQAQLMARVERQNTRLAQLEEQLQTERRNAATSSSSTRTSSSDSSSTTTMDNASPEMPRHAPKLTVEHSRRRMPYARVLEIEGLRESVGKSSSI</sequence>
<dbReference type="Proteomes" id="UP000469452">
    <property type="component" value="Unassembled WGS sequence"/>
</dbReference>